<sequence>MKNLPALLFLCVLILTSCKTDTKTSIEESKQFDYTSYLLSHNDSVPTLEIEFDQPDSLFFEELNKKILPNGCETFKDFNLKIDSLTIGARLNQPCGIPMFCGVRMNVQILINQENIIFIDSENLEDFSNIELKTNEIIRDNSNLYSYKNKTGIIIIRDKKADPILSKLILASFVNSYTRYMDSLSVNNYSKHLEELNLKELDNLKKERTLVLDYWNYPEPSLPKLKY</sequence>
<organism evidence="1 2">
    <name type="scientific">Nonlabens xylanidelens</name>
    <dbReference type="NCBI Taxonomy" id="191564"/>
    <lineage>
        <taxon>Bacteria</taxon>
        <taxon>Pseudomonadati</taxon>
        <taxon>Bacteroidota</taxon>
        <taxon>Flavobacteriia</taxon>
        <taxon>Flavobacteriales</taxon>
        <taxon>Flavobacteriaceae</taxon>
        <taxon>Nonlabens</taxon>
    </lineage>
</organism>
<comment type="caution">
    <text evidence="1">The sequence shown here is derived from an EMBL/GenBank/DDBJ whole genome shotgun (WGS) entry which is preliminary data.</text>
</comment>
<dbReference type="RefSeq" id="WP_104515289.1">
    <property type="nucleotide sequence ID" value="NZ_MQVW01000024.1"/>
</dbReference>
<dbReference type="AlphaFoldDB" id="A0A2S6IKS6"/>
<accession>A0A2S6IKS6</accession>
<evidence type="ECO:0000313" key="2">
    <source>
        <dbReference type="Proteomes" id="UP000239002"/>
    </source>
</evidence>
<proteinExistence type="predicted"/>
<dbReference type="Proteomes" id="UP000239002">
    <property type="component" value="Unassembled WGS sequence"/>
</dbReference>
<dbReference type="PROSITE" id="PS51257">
    <property type="entry name" value="PROKAR_LIPOPROTEIN"/>
    <property type="match status" value="1"/>
</dbReference>
<dbReference type="EMBL" id="PTJE01000003">
    <property type="protein sequence ID" value="PPK94833.1"/>
    <property type="molecule type" value="Genomic_DNA"/>
</dbReference>
<gene>
    <name evidence="1" type="ORF">LY01_01586</name>
</gene>
<dbReference type="OrthoDB" id="9807542at2"/>
<keyword evidence="2" id="KW-1185">Reference proteome</keyword>
<reference evidence="1 2" key="1">
    <citation type="submission" date="2018-02" db="EMBL/GenBank/DDBJ databases">
        <title>Genomic Encyclopedia of Archaeal and Bacterial Type Strains, Phase II (KMG-II): from individual species to whole genera.</title>
        <authorList>
            <person name="Goeker M."/>
        </authorList>
    </citation>
    <scope>NUCLEOTIDE SEQUENCE [LARGE SCALE GENOMIC DNA]</scope>
    <source>
        <strain evidence="1 2">DSM 16809</strain>
    </source>
</reference>
<name>A0A2S6IKS6_9FLAO</name>
<evidence type="ECO:0000313" key="1">
    <source>
        <dbReference type="EMBL" id="PPK94833.1"/>
    </source>
</evidence>
<protein>
    <submittedName>
        <fullName evidence="1">Uncharacterized protein</fullName>
    </submittedName>
</protein>